<reference evidence="3" key="1">
    <citation type="submission" date="2013-06" db="EMBL/GenBank/DDBJ databases">
        <authorList>
            <person name="Zhao Q."/>
        </authorList>
    </citation>
    <scope>NUCLEOTIDE SEQUENCE</scope>
    <source>
        <strain evidence="3">cv. W1943</strain>
    </source>
</reference>
<feature type="region of interest" description="Disordered" evidence="1">
    <location>
        <begin position="184"/>
        <end position="203"/>
    </location>
</feature>
<dbReference type="GO" id="GO:0050660">
    <property type="term" value="F:flavin adenine dinucleotide binding"/>
    <property type="evidence" value="ECO:0007669"/>
    <property type="project" value="InterPro"/>
</dbReference>
<evidence type="ECO:0008006" key="4">
    <source>
        <dbReference type="Google" id="ProtNLM"/>
    </source>
</evidence>
<dbReference type="EnsemblPlants" id="ORUFI05G10950.1">
    <property type="protein sequence ID" value="ORUFI05G10950.1"/>
    <property type="gene ID" value="ORUFI05G10950"/>
</dbReference>
<evidence type="ECO:0000313" key="3">
    <source>
        <dbReference type="Proteomes" id="UP000008022"/>
    </source>
</evidence>
<dbReference type="PANTHER" id="PTHR32448">
    <property type="entry name" value="OS08G0158400 PROTEIN"/>
    <property type="match status" value="1"/>
</dbReference>
<dbReference type="InterPro" id="IPR036318">
    <property type="entry name" value="FAD-bd_PCMH-like_sf"/>
</dbReference>
<dbReference type="GO" id="GO:0016491">
    <property type="term" value="F:oxidoreductase activity"/>
    <property type="evidence" value="ECO:0007669"/>
    <property type="project" value="UniProtKB-ARBA"/>
</dbReference>
<feature type="region of interest" description="Disordered" evidence="1">
    <location>
        <begin position="128"/>
        <end position="173"/>
    </location>
</feature>
<accession>A0A0E0PK52</accession>
<dbReference type="STRING" id="4529.A0A0E0PK52"/>
<dbReference type="Proteomes" id="UP000008022">
    <property type="component" value="Unassembled WGS sequence"/>
</dbReference>
<proteinExistence type="predicted"/>
<keyword evidence="3" id="KW-1185">Reference proteome</keyword>
<sequence length="203" mass="21793">MNMEPSCSLLPLLHHFSQLASLCSVRWRDDSRGFLWYPAPRPPRRGPLAIVVYAHDETAMSLEQEDWEINGIDRSGLDAQVAEAYSANLVQIASPRTPHPVLVFTPVTVDKVRAYVVCCRDHGPTVRARSGGHDYEGLSYRSLRPSSDSEGSSTFRRGAGGRDEGSGAHQGGATRAVCRVVAAGLPPTPPVSSPPGGCAAMSQ</sequence>
<protein>
    <recommendedName>
        <fullName evidence="4">FAD linked oxidase N-terminal domain-containing protein</fullName>
    </recommendedName>
</protein>
<dbReference type="Gramene" id="ORUFI05G10950.1">
    <property type="protein sequence ID" value="ORUFI05G10950.1"/>
    <property type="gene ID" value="ORUFI05G10950"/>
</dbReference>
<name>A0A0E0PK52_ORYRU</name>
<dbReference type="InterPro" id="IPR016167">
    <property type="entry name" value="FAD-bd_PCMH_sub1"/>
</dbReference>
<organism evidence="2 3">
    <name type="scientific">Oryza rufipogon</name>
    <name type="common">Brownbeard rice</name>
    <name type="synonym">Asian wild rice</name>
    <dbReference type="NCBI Taxonomy" id="4529"/>
    <lineage>
        <taxon>Eukaryota</taxon>
        <taxon>Viridiplantae</taxon>
        <taxon>Streptophyta</taxon>
        <taxon>Embryophyta</taxon>
        <taxon>Tracheophyta</taxon>
        <taxon>Spermatophyta</taxon>
        <taxon>Magnoliopsida</taxon>
        <taxon>Liliopsida</taxon>
        <taxon>Poales</taxon>
        <taxon>Poaceae</taxon>
        <taxon>BOP clade</taxon>
        <taxon>Oryzoideae</taxon>
        <taxon>Oryzeae</taxon>
        <taxon>Oryzinae</taxon>
        <taxon>Oryza</taxon>
    </lineage>
</organism>
<feature type="compositionally biased region" description="Polar residues" evidence="1">
    <location>
        <begin position="144"/>
        <end position="155"/>
    </location>
</feature>
<evidence type="ECO:0000256" key="1">
    <source>
        <dbReference type="SAM" id="MobiDB-lite"/>
    </source>
</evidence>
<dbReference type="AlphaFoldDB" id="A0A0E0PK52"/>
<reference evidence="2" key="2">
    <citation type="submission" date="2015-06" db="UniProtKB">
        <authorList>
            <consortium name="EnsemblPlants"/>
        </authorList>
    </citation>
    <scope>IDENTIFICATION</scope>
</reference>
<dbReference type="OMA" id="CCRDHGP"/>
<dbReference type="HOGENOM" id="CLU_136447_0_0_1"/>
<evidence type="ECO:0000313" key="2">
    <source>
        <dbReference type="EnsemblPlants" id="ORUFI05G10950.1"/>
    </source>
</evidence>
<dbReference type="Gene3D" id="3.30.43.10">
    <property type="entry name" value="Uridine Diphospho-n-acetylenolpyruvylglucosamine Reductase, domain 2"/>
    <property type="match status" value="1"/>
</dbReference>
<dbReference type="SUPFAM" id="SSF56176">
    <property type="entry name" value="FAD-binding/transporter-associated domain-like"/>
    <property type="match status" value="1"/>
</dbReference>